<dbReference type="RefSeq" id="WP_254087381.1">
    <property type="nucleotide sequence ID" value="NZ_JAHESE010000041.1"/>
</dbReference>
<organism evidence="2 3">
    <name type="scientific">Dawidia cretensis</name>
    <dbReference type="NCBI Taxonomy" id="2782350"/>
    <lineage>
        <taxon>Bacteria</taxon>
        <taxon>Pseudomonadati</taxon>
        <taxon>Bacteroidota</taxon>
        <taxon>Cytophagia</taxon>
        <taxon>Cytophagales</taxon>
        <taxon>Chryseotaleaceae</taxon>
        <taxon>Dawidia</taxon>
    </lineage>
</organism>
<evidence type="ECO:0000256" key="1">
    <source>
        <dbReference type="SAM" id="SignalP"/>
    </source>
</evidence>
<proteinExistence type="predicted"/>
<evidence type="ECO:0008006" key="4">
    <source>
        <dbReference type="Google" id="ProtNLM"/>
    </source>
</evidence>
<dbReference type="PROSITE" id="PS51257">
    <property type="entry name" value="PROKAR_LIPOPROTEIN"/>
    <property type="match status" value="1"/>
</dbReference>
<feature type="chain" id="PRO_5042869097" description="Cytochrome c domain-containing protein" evidence="1">
    <location>
        <begin position="20"/>
        <end position="119"/>
    </location>
</feature>
<reference evidence="2 3" key="1">
    <citation type="submission" date="2021-05" db="EMBL/GenBank/DDBJ databases">
        <title>A Polyphasic approach of four new species of the genus Ohtaekwangia: Ohtaekwangia histidinii sp. nov., Ohtaekwangia cretensis sp. nov., Ohtaekwangia indiensis sp. nov., Ohtaekwangia reichenbachii sp. nov. from diverse environment.</title>
        <authorList>
            <person name="Octaviana S."/>
        </authorList>
    </citation>
    <scope>NUCLEOTIDE SEQUENCE [LARGE SCALE GENOMIC DNA]</scope>
    <source>
        <strain evidence="2 3">PWU5</strain>
    </source>
</reference>
<evidence type="ECO:0000313" key="2">
    <source>
        <dbReference type="EMBL" id="MBT1711810.1"/>
    </source>
</evidence>
<gene>
    <name evidence="2" type="ORF">KK062_26450</name>
</gene>
<dbReference type="EMBL" id="JAHESE010000041">
    <property type="protein sequence ID" value="MBT1711810.1"/>
    <property type="molecule type" value="Genomic_DNA"/>
</dbReference>
<accession>A0AAP2GW82</accession>
<dbReference type="AlphaFoldDB" id="A0AAP2GW82"/>
<evidence type="ECO:0000313" key="3">
    <source>
        <dbReference type="Proteomes" id="UP001319080"/>
    </source>
</evidence>
<dbReference type="Proteomes" id="UP001319080">
    <property type="component" value="Unassembled WGS sequence"/>
</dbReference>
<keyword evidence="3" id="KW-1185">Reference proteome</keyword>
<sequence>MKTLLCAWILLLAAMQACVYHNLDEPTPGGVNCTTVDVQYAENIVPIIDTKCAFSGCHDGASGIPNWNVLTNLQEHAAEIQRRTQLPASDPAHMPRVGSLTESEKNALYCWIENGVRGD</sequence>
<keyword evidence="1" id="KW-0732">Signal</keyword>
<feature type="signal peptide" evidence="1">
    <location>
        <begin position="1"/>
        <end position="19"/>
    </location>
</feature>
<name>A0AAP2GW82_9BACT</name>
<protein>
    <recommendedName>
        <fullName evidence="4">Cytochrome c domain-containing protein</fullName>
    </recommendedName>
</protein>
<comment type="caution">
    <text evidence="2">The sequence shown here is derived from an EMBL/GenBank/DDBJ whole genome shotgun (WGS) entry which is preliminary data.</text>
</comment>